<organism evidence="3 4">
    <name type="scientific">Flavobacterium limi</name>
    <dbReference type="NCBI Taxonomy" id="2045105"/>
    <lineage>
        <taxon>Bacteria</taxon>
        <taxon>Pseudomonadati</taxon>
        <taxon>Bacteroidota</taxon>
        <taxon>Flavobacteriia</taxon>
        <taxon>Flavobacteriales</taxon>
        <taxon>Flavobacteriaceae</taxon>
        <taxon>Flavobacterium</taxon>
    </lineage>
</organism>
<sequence length="219" mass="24638">MALLRKINNNAQTDQNSGFGTNANSYGGRFVNKNGTPNIEKRGMHLLRRISWYHTMIDMPYWKFMLILLLFYITINFVFAILYYAIGIEHLDGIEQSQSIWTQFGQAYFFSAQTFTTVGYGHISPKGFLTSALSAAEALIGLLSFAIATGLFFGRFSKPTAFLKFSHNALIAPYKNGKGLMIRLVPFKNTNFTDATAKVTLGMTVEENGIMTNKFYNLD</sequence>
<evidence type="ECO:0000259" key="2">
    <source>
        <dbReference type="Pfam" id="PF07885"/>
    </source>
</evidence>
<dbReference type="InterPro" id="IPR013099">
    <property type="entry name" value="K_chnl_dom"/>
</dbReference>
<feature type="domain" description="Potassium channel" evidence="2">
    <location>
        <begin position="74"/>
        <end position="155"/>
    </location>
</feature>
<dbReference type="PANTHER" id="PTHR11767:SF102">
    <property type="entry name" value="INWARDLY RECTIFYING POTASSIUM CHANNEL 1, ISOFORM F"/>
    <property type="match status" value="1"/>
</dbReference>
<feature type="transmembrane region" description="Helical" evidence="1">
    <location>
        <begin position="64"/>
        <end position="86"/>
    </location>
</feature>
<dbReference type="PANTHER" id="PTHR11767">
    <property type="entry name" value="INWARD RECTIFIER POTASSIUM CHANNEL"/>
    <property type="match status" value="1"/>
</dbReference>
<keyword evidence="4" id="KW-1185">Reference proteome</keyword>
<dbReference type="SUPFAM" id="SSF81324">
    <property type="entry name" value="Voltage-gated potassium channels"/>
    <property type="match status" value="1"/>
</dbReference>
<feature type="transmembrane region" description="Helical" evidence="1">
    <location>
        <begin position="132"/>
        <end position="154"/>
    </location>
</feature>
<protein>
    <recommendedName>
        <fullName evidence="2">Potassium channel domain-containing protein</fullName>
    </recommendedName>
</protein>
<evidence type="ECO:0000313" key="4">
    <source>
        <dbReference type="Proteomes" id="UP000655016"/>
    </source>
</evidence>
<accession>A0ABQ1U5J0</accession>
<dbReference type="EMBL" id="BMKP01000003">
    <property type="protein sequence ID" value="GGF10002.1"/>
    <property type="molecule type" value="Genomic_DNA"/>
</dbReference>
<dbReference type="InterPro" id="IPR016449">
    <property type="entry name" value="K_chnl_inward-rec_Kir"/>
</dbReference>
<proteinExistence type="predicted"/>
<evidence type="ECO:0000256" key="1">
    <source>
        <dbReference type="SAM" id="Phobius"/>
    </source>
</evidence>
<evidence type="ECO:0000313" key="3">
    <source>
        <dbReference type="EMBL" id="GGF10002.1"/>
    </source>
</evidence>
<dbReference type="Pfam" id="PF07885">
    <property type="entry name" value="Ion_trans_2"/>
    <property type="match status" value="1"/>
</dbReference>
<reference evidence="4" key="1">
    <citation type="journal article" date="2019" name="Int. J. Syst. Evol. Microbiol.">
        <title>The Global Catalogue of Microorganisms (GCM) 10K type strain sequencing project: providing services to taxonomists for standard genome sequencing and annotation.</title>
        <authorList>
            <consortium name="The Broad Institute Genomics Platform"/>
            <consortium name="The Broad Institute Genome Sequencing Center for Infectious Disease"/>
            <person name="Wu L."/>
            <person name="Ma J."/>
        </authorList>
    </citation>
    <scope>NUCLEOTIDE SEQUENCE [LARGE SCALE GENOMIC DNA]</scope>
    <source>
        <strain evidence="4">CGMCC 1.16060</strain>
    </source>
</reference>
<dbReference type="Proteomes" id="UP000655016">
    <property type="component" value="Unassembled WGS sequence"/>
</dbReference>
<gene>
    <name evidence="3" type="ORF">GCM10011518_18980</name>
</gene>
<keyword evidence="1" id="KW-0472">Membrane</keyword>
<dbReference type="Gene3D" id="1.10.287.70">
    <property type="match status" value="1"/>
</dbReference>
<keyword evidence="1" id="KW-0812">Transmembrane</keyword>
<keyword evidence="1" id="KW-1133">Transmembrane helix</keyword>
<name>A0ABQ1U5J0_9FLAO</name>
<comment type="caution">
    <text evidence="3">The sequence shown here is derived from an EMBL/GenBank/DDBJ whole genome shotgun (WGS) entry which is preliminary data.</text>
</comment>